<dbReference type="SUPFAM" id="SSF158682">
    <property type="entry name" value="TerB-like"/>
    <property type="match status" value="1"/>
</dbReference>
<dbReference type="AlphaFoldDB" id="A0A7X3LR09"/>
<keyword evidence="3" id="KW-1185">Reference proteome</keyword>
<dbReference type="InterPro" id="IPR007791">
    <property type="entry name" value="DjlA_N"/>
</dbReference>
<dbReference type="InterPro" id="IPR001623">
    <property type="entry name" value="DnaJ_domain"/>
</dbReference>
<dbReference type="PANTHER" id="PTHR24074">
    <property type="entry name" value="CO-CHAPERONE PROTEIN DJLA"/>
    <property type="match status" value="1"/>
</dbReference>
<evidence type="ECO:0000313" key="2">
    <source>
        <dbReference type="EMBL" id="MXN63504.1"/>
    </source>
</evidence>
<dbReference type="Pfam" id="PF00226">
    <property type="entry name" value="DnaJ"/>
    <property type="match status" value="1"/>
</dbReference>
<proteinExistence type="predicted"/>
<dbReference type="Proteomes" id="UP000433101">
    <property type="component" value="Unassembled WGS sequence"/>
</dbReference>
<dbReference type="InterPro" id="IPR029024">
    <property type="entry name" value="TerB-like"/>
</dbReference>
<dbReference type="Gene3D" id="1.10.3680.10">
    <property type="entry name" value="TerB-like"/>
    <property type="match status" value="1"/>
</dbReference>
<accession>A0A7X3LR09</accession>
<gene>
    <name evidence="2" type="ORF">GR183_01180</name>
</gene>
<dbReference type="Pfam" id="PF05099">
    <property type="entry name" value="TerB"/>
    <property type="match status" value="1"/>
</dbReference>
<dbReference type="Gene3D" id="1.10.287.110">
    <property type="entry name" value="DnaJ domain"/>
    <property type="match status" value="1"/>
</dbReference>
<feature type="domain" description="J" evidence="1">
    <location>
        <begin position="168"/>
        <end position="232"/>
    </location>
</feature>
<dbReference type="RefSeq" id="WP_160773755.1">
    <property type="nucleotide sequence ID" value="NZ_WUMV01000001.1"/>
</dbReference>
<dbReference type="SUPFAM" id="SSF46565">
    <property type="entry name" value="Chaperone J-domain"/>
    <property type="match status" value="1"/>
</dbReference>
<dbReference type="PROSITE" id="PS50076">
    <property type="entry name" value="DNAJ_2"/>
    <property type="match status" value="1"/>
</dbReference>
<evidence type="ECO:0000259" key="1">
    <source>
        <dbReference type="PROSITE" id="PS50076"/>
    </source>
</evidence>
<dbReference type="CDD" id="cd07316">
    <property type="entry name" value="terB_like_DjlA"/>
    <property type="match status" value="1"/>
</dbReference>
<dbReference type="InterPro" id="IPR050817">
    <property type="entry name" value="DjlA_DnaK_co-chaperone"/>
</dbReference>
<dbReference type="CDD" id="cd06257">
    <property type="entry name" value="DnaJ"/>
    <property type="match status" value="1"/>
</dbReference>
<dbReference type="EMBL" id="WUMV01000001">
    <property type="protein sequence ID" value="MXN63504.1"/>
    <property type="molecule type" value="Genomic_DNA"/>
</dbReference>
<dbReference type="InterPro" id="IPR036869">
    <property type="entry name" value="J_dom_sf"/>
</dbReference>
<comment type="caution">
    <text evidence="2">The sequence shown here is derived from an EMBL/GenBank/DDBJ whole genome shotgun (WGS) entry which is preliminary data.</text>
</comment>
<protein>
    <submittedName>
        <fullName evidence="2">DnaJ domain-containing protein</fullName>
    </submittedName>
</protein>
<name>A0A7X3LR09_9HYPH</name>
<reference evidence="2 3" key="1">
    <citation type="submission" date="2019-12" db="EMBL/GenBank/DDBJ databases">
        <authorList>
            <person name="Li M."/>
        </authorList>
    </citation>
    <scope>NUCLEOTIDE SEQUENCE [LARGE SCALE GENOMIC DNA]</scope>
    <source>
        <strain evidence="2 3">GBMRC 2046</strain>
    </source>
</reference>
<organism evidence="2 3">
    <name type="scientific">Stappia sediminis</name>
    <dbReference type="NCBI Taxonomy" id="2692190"/>
    <lineage>
        <taxon>Bacteria</taxon>
        <taxon>Pseudomonadati</taxon>
        <taxon>Pseudomonadota</taxon>
        <taxon>Alphaproteobacteria</taxon>
        <taxon>Hyphomicrobiales</taxon>
        <taxon>Stappiaceae</taxon>
        <taxon>Stappia</taxon>
    </lineage>
</organism>
<dbReference type="SMART" id="SM00271">
    <property type="entry name" value="DnaJ"/>
    <property type="match status" value="1"/>
</dbReference>
<sequence>MNIWSRISAVVQQISAGSAGIVDRIVQYVATMGDGREGRRSIAFTVAMIALSAKMAKADGVVTGDEEIAFLELFDIPKGEEKNVARLFNLAKQDVAGYRTYAERIAGLFPQDSETLVDILDGLFHIAKADGVVHEAEIAYLGDVAGIFGLDERAFNQILARHTRDGGDPYVALGLDRQASDADVRAQYRRLVRETHPDRLIARGVPEEFVKIANDRMAALNAAYRQITAERGI</sequence>
<evidence type="ECO:0000313" key="3">
    <source>
        <dbReference type="Proteomes" id="UP000433101"/>
    </source>
</evidence>